<keyword evidence="1" id="KW-0472">Membrane</keyword>
<evidence type="ECO:0000313" key="2">
    <source>
        <dbReference type="EMBL" id="KIC62593.1"/>
    </source>
</evidence>
<dbReference type="STRING" id="363331.RM51_12075"/>
<gene>
    <name evidence="2" type="ORF">RM51_12075</name>
</gene>
<reference evidence="2 3" key="1">
    <citation type="submission" date="2014-12" db="EMBL/GenBank/DDBJ databases">
        <title>Genome sequencing of Chryseobacterium taiwanense TPW19.</title>
        <authorList>
            <person name="Tan P.W."/>
            <person name="Chan K.-G."/>
        </authorList>
    </citation>
    <scope>NUCLEOTIDE SEQUENCE [LARGE SCALE GENOMIC DNA]</scope>
    <source>
        <strain evidence="2 3">TPW19</strain>
    </source>
</reference>
<feature type="transmembrane region" description="Helical" evidence="1">
    <location>
        <begin position="75"/>
        <end position="97"/>
    </location>
</feature>
<feature type="transmembrane region" description="Helical" evidence="1">
    <location>
        <begin position="109"/>
        <end position="132"/>
    </location>
</feature>
<dbReference type="AlphaFoldDB" id="A0A0B4E7I5"/>
<evidence type="ECO:0000313" key="3">
    <source>
        <dbReference type="Proteomes" id="UP000031167"/>
    </source>
</evidence>
<accession>A0A0B4E7I5</accession>
<feature type="transmembrane region" description="Helical" evidence="1">
    <location>
        <begin position="9"/>
        <end position="31"/>
    </location>
</feature>
<dbReference type="EMBL" id="JWTA01000009">
    <property type="protein sequence ID" value="KIC62593.1"/>
    <property type="molecule type" value="Genomic_DNA"/>
</dbReference>
<sequence length="137" mass="16098">MKNILLKSLVVFVVMSILNFLFSMLVLSYMVKLSAESWGMAPFIIWILCLVISFVGLITVIIFKKHYQSLLRSAILFEILYLFFLIISGTNPFLYFFEKDDENFFYSSLYVNSFIVFLIIYFFISVYSKIILPKSKN</sequence>
<keyword evidence="3" id="KW-1185">Reference proteome</keyword>
<keyword evidence="1" id="KW-1133">Transmembrane helix</keyword>
<name>A0A0B4E7I5_9FLAO</name>
<keyword evidence="1" id="KW-0812">Transmembrane</keyword>
<evidence type="ECO:0000256" key="1">
    <source>
        <dbReference type="SAM" id="Phobius"/>
    </source>
</evidence>
<dbReference type="Proteomes" id="UP000031167">
    <property type="component" value="Unassembled WGS sequence"/>
</dbReference>
<proteinExistence type="predicted"/>
<protein>
    <submittedName>
        <fullName evidence="2">Uncharacterized protein</fullName>
    </submittedName>
</protein>
<organism evidence="2 3">
    <name type="scientific">Chryseobacterium taiwanense</name>
    <dbReference type="NCBI Taxonomy" id="363331"/>
    <lineage>
        <taxon>Bacteria</taxon>
        <taxon>Pseudomonadati</taxon>
        <taxon>Bacteroidota</taxon>
        <taxon>Flavobacteriia</taxon>
        <taxon>Flavobacteriales</taxon>
        <taxon>Weeksellaceae</taxon>
        <taxon>Chryseobacterium group</taxon>
        <taxon>Chryseobacterium</taxon>
    </lineage>
</organism>
<feature type="transmembrane region" description="Helical" evidence="1">
    <location>
        <begin position="43"/>
        <end position="63"/>
    </location>
</feature>
<comment type="caution">
    <text evidence="2">The sequence shown here is derived from an EMBL/GenBank/DDBJ whole genome shotgun (WGS) entry which is preliminary data.</text>
</comment>